<dbReference type="Pfam" id="PF21028">
    <property type="entry name" value="DUF1285_C"/>
    <property type="match status" value="1"/>
</dbReference>
<evidence type="ECO:0000313" key="3">
    <source>
        <dbReference type="EMBL" id="GGH92779.1"/>
    </source>
</evidence>
<dbReference type="Gene3D" id="3.10.540.10">
    <property type="entry name" value="duf1285 like domain"/>
    <property type="match status" value="1"/>
</dbReference>
<dbReference type="Proteomes" id="UP000818603">
    <property type="component" value="Unassembled WGS sequence"/>
</dbReference>
<reference evidence="4 6" key="2">
    <citation type="submission" date="2020-02" db="EMBL/GenBank/DDBJ databases">
        <title>Genome sequence of Parvularcula flava strain NH6-79.</title>
        <authorList>
            <person name="Abdul Karim M.H."/>
            <person name="Lam M.Q."/>
            <person name="Chen S.J."/>
            <person name="Yahya A."/>
            <person name="Shahir S."/>
            <person name="Shamsir M.S."/>
            <person name="Chong C.S."/>
        </authorList>
    </citation>
    <scope>NUCLEOTIDE SEQUENCE [LARGE SCALE GENOMIC DNA]</scope>
    <source>
        <strain evidence="4 6">NH6-79</strain>
    </source>
</reference>
<evidence type="ECO:0000259" key="2">
    <source>
        <dbReference type="Pfam" id="PF21028"/>
    </source>
</evidence>
<proteinExistence type="predicted"/>
<dbReference type="Proteomes" id="UP000621856">
    <property type="component" value="Unassembled WGS sequence"/>
</dbReference>
<dbReference type="RefSeq" id="WP_155136380.1">
    <property type="nucleotide sequence ID" value="NZ_BMGZ01000001.1"/>
</dbReference>
<dbReference type="InterPro" id="IPR023361">
    <property type="entry name" value="DUF1285_beta_roll_sf"/>
</dbReference>
<evidence type="ECO:0000313" key="4">
    <source>
        <dbReference type="EMBL" id="NHK26583.1"/>
    </source>
</evidence>
<comment type="caution">
    <text evidence="3">The sequence shown here is derived from an EMBL/GenBank/DDBJ whole genome shotgun (WGS) entry which is preliminary data.</text>
</comment>
<evidence type="ECO:0000259" key="1">
    <source>
        <dbReference type="Pfam" id="PF06938"/>
    </source>
</evidence>
<reference evidence="3" key="3">
    <citation type="submission" date="2020-09" db="EMBL/GenBank/DDBJ databases">
        <authorList>
            <person name="Sun Q."/>
            <person name="Zhou Y."/>
        </authorList>
    </citation>
    <scope>NUCLEOTIDE SEQUENCE</scope>
    <source>
        <strain evidence="3">CGMCC 1.14984</strain>
    </source>
</reference>
<protein>
    <submittedName>
        <fullName evidence="4">DUF1285 domain-containing protein</fullName>
    </submittedName>
</protein>
<evidence type="ECO:0000313" key="5">
    <source>
        <dbReference type="Proteomes" id="UP000621856"/>
    </source>
</evidence>
<dbReference type="InterPro" id="IPR010707">
    <property type="entry name" value="DUF1285"/>
</dbReference>
<dbReference type="PIRSF" id="PIRSF029557">
    <property type="entry name" value="UCP029557"/>
    <property type="match status" value="1"/>
</dbReference>
<dbReference type="EMBL" id="VCJR02000001">
    <property type="protein sequence ID" value="NHK26583.1"/>
    <property type="molecule type" value="Genomic_DNA"/>
</dbReference>
<name>A0A8J3ENZ3_9PROT</name>
<organism evidence="3 5">
    <name type="scientific">Aquisalinus luteolus</name>
    <dbReference type="NCBI Taxonomy" id="1566827"/>
    <lineage>
        <taxon>Bacteria</taxon>
        <taxon>Pseudomonadati</taxon>
        <taxon>Pseudomonadota</taxon>
        <taxon>Alphaproteobacteria</taxon>
        <taxon>Parvularculales</taxon>
        <taxon>Parvularculaceae</taxon>
        <taxon>Aquisalinus</taxon>
    </lineage>
</organism>
<reference evidence="3" key="1">
    <citation type="journal article" date="2014" name="Int. J. Syst. Evol. Microbiol.">
        <title>Complete genome sequence of Corynebacterium casei LMG S-19264T (=DSM 44701T), isolated from a smear-ripened cheese.</title>
        <authorList>
            <consortium name="US DOE Joint Genome Institute (JGI-PGF)"/>
            <person name="Walter F."/>
            <person name="Albersmeier A."/>
            <person name="Kalinowski J."/>
            <person name="Ruckert C."/>
        </authorList>
    </citation>
    <scope>NUCLEOTIDE SEQUENCE</scope>
    <source>
        <strain evidence="3">CGMCC 1.14984</strain>
    </source>
</reference>
<dbReference type="InterPro" id="IPR048341">
    <property type="entry name" value="DUF1285_N"/>
</dbReference>
<gene>
    <name evidence="4" type="ORF">FF098_001520</name>
    <name evidence="3" type="ORF">GCM10011355_03080</name>
</gene>
<feature type="domain" description="DUF1285" evidence="2">
    <location>
        <begin position="88"/>
        <end position="179"/>
    </location>
</feature>
<dbReference type="Pfam" id="PF06938">
    <property type="entry name" value="DUF1285_N"/>
    <property type="match status" value="1"/>
</dbReference>
<dbReference type="EMBL" id="BMGZ01000001">
    <property type="protein sequence ID" value="GGH92779.1"/>
    <property type="molecule type" value="Genomic_DNA"/>
</dbReference>
<dbReference type="Gene3D" id="2.30.270.10">
    <property type="entry name" value="duf1285 protein"/>
    <property type="match status" value="1"/>
</dbReference>
<evidence type="ECO:0000313" key="6">
    <source>
        <dbReference type="Proteomes" id="UP000818603"/>
    </source>
</evidence>
<feature type="domain" description="DUF1285" evidence="1">
    <location>
        <begin position="21"/>
        <end position="87"/>
    </location>
</feature>
<dbReference type="AlphaFoldDB" id="A0A8J3ENZ3"/>
<dbReference type="InterPro" id="IPR048342">
    <property type="entry name" value="DUF1285_C"/>
</dbReference>
<keyword evidence="6" id="KW-1185">Reference proteome</keyword>
<accession>A0A8J3ENZ3</accession>
<sequence>MTDLLALAASMSDLQGDGPLPPVEKWNPDHCGEIDITIRRDGVWVHEGSPIGRPKLVRLFSTVLKREGDDYFLVTPVEKLQLAVEDVPFLAVGMEVEGEGEDRTLRFRTNVGDEVVAGPDHPITFRRDVQERTEEGALVPYVEVRSGLQARLTRTLYYDFVTLLQGDPPFLRSAGAVFPYEESDSRKP</sequence>